<proteinExistence type="predicted"/>
<dbReference type="EMBL" id="CAKLBY020000310">
    <property type="protein sequence ID" value="CAK7944703.1"/>
    <property type="molecule type" value="Genomic_DNA"/>
</dbReference>
<gene>
    <name evidence="1" type="ORF">PM001_LOCUS29853</name>
</gene>
<evidence type="ECO:0000313" key="1">
    <source>
        <dbReference type="EMBL" id="CAK7944703.1"/>
    </source>
</evidence>
<accession>A0AAV1VF19</accession>
<dbReference type="AlphaFoldDB" id="A0AAV1VF19"/>
<evidence type="ECO:0000313" key="2">
    <source>
        <dbReference type="Proteomes" id="UP001162060"/>
    </source>
</evidence>
<organism evidence="1 2">
    <name type="scientific">Peronospora matthiolae</name>
    <dbReference type="NCBI Taxonomy" id="2874970"/>
    <lineage>
        <taxon>Eukaryota</taxon>
        <taxon>Sar</taxon>
        <taxon>Stramenopiles</taxon>
        <taxon>Oomycota</taxon>
        <taxon>Peronosporomycetes</taxon>
        <taxon>Peronosporales</taxon>
        <taxon>Peronosporaceae</taxon>
        <taxon>Peronospora</taxon>
    </lineage>
</organism>
<name>A0AAV1VF19_9STRA</name>
<dbReference type="Proteomes" id="UP001162060">
    <property type="component" value="Unassembled WGS sequence"/>
</dbReference>
<reference evidence="1" key="1">
    <citation type="submission" date="2024-01" db="EMBL/GenBank/DDBJ databases">
        <authorList>
            <person name="Webb A."/>
        </authorList>
    </citation>
    <scope>NUCLEOTIDE SEQUENCE</scope>
    <source>
        <strain evidence="1">Pm1</strain>
    </source>
</reference>
<protein>
    <submittedName>
        <fullName evidence="1">Uncharacterized protein</fullName>
    </submittedName>
</protein>
<sequence>MDLMEGFYQILMRERDIPYKAVSTPIGMLWVWL</sequence>
<comment type="caution">
    <text evidence="1">The sequence shown here is derived from an EMBL/GenBank/DDBJ whole genome shotgun (WGS) entry which is preliminary data.</text>
</comment>